<organism evidence="1">
    <name type="scientific">Phallusia mammillata</name>
    <dbReference type="NCBI Taxonomy" id="59560"/>
    <lineage>
        <taxon>Eukaryota</taxon>
        <taxon>Metazoa</taxon>
        <taxon>Chordata</taxon>
        <taxon>Tunicata</taxon>
        <taxon>Ascidiacea</taxon>
        <taxon>Phlebobranchia</taxon>
        <taxon>Ascidiidae</taxon>
        <taxon>Phallusia</taxon>
    </lineage>
</organism>
<proteinExistence type="evidence at transcript level"/>
<accession>A0A6F9DJL2</accession>
<name>A0A6F9DJL2_9ASCI</name>
<dbReference type="EMBL" id="LR787306">
    <property type="protein sequence ID" value="CAB3263168.1"/>
    <property type="molecule type" value="mRNA"/>
</dbReference>
<evidence type="ECO:0000313" key="1">
    <source>
        <dbReference type="EMBL" id="CAB3263168.1"/>
    </source>
</evidence>
<reference evidence="1" key="1">
    <citation type="submission" date="2020-04" db="EMBL/GenBank/DDBJ databases">
        <authorList>
            <person name="Neveu A P."/>
        </authorList>
    </citation>
    <scope>NUCLEOTIDE SEQUENCE</scope>
    <source>
        <tissue evidence="1">Whole embryo</tissue>
    </source>
</reference>
<gene>
    <name evidence="1" type="primary">LOC104265777</name>
</gene>
<protein>
    <submittedName>
        <fullName evidence="1">Uncharacterized protein LOC104265777</fullName>
    </submittedName>
</protein>
<sequence>MSALIGLSSGA</sequence>